<dbReference type="KEGG" id="stac:ABII15_36725"/>
<evidence type="ECO:0000256" key="1">
    <source>
        <dbReference type="SAM" id="MobiDB-lite"/>
    </source>
</evidence>
<dbReference type="AlphaFoldDB" id="A0AAU8J4N1"/>
<proteinExistence type="predicted"/>
<evidence type="ECO:0000313" key="2">
    <source>
        <dbReference type="EMBL" id="XCJ75181.1"/>
    </source>
</evidence>
<accession>A0AAU8J4N1</accession>
<protein>
    <submittedName>
        <fullName evidence="2">Uncharacterized protein</fullName>
    </submittedName>
</protein>
<name>A0AAU8J4N1_9ACTN</name>
<dbReference type="RefSeq" id="WP_353946616.1">
    <property type="nucleotide sequence ID" value="NZ_CP159534.1"/>
</dbReference>
<reference evidence="2" key="1">
    <citation type="submission" date="2024-06" db="EMBL/GenBank/DDBJ databases">
        <title>Streptomyces sp. strain HUAS MG91 genome sequences.</title>
        <authorList>
            <person name="Mo P."/>
        </authorList>
    </citation>
    <scope>NUCLEOTIDE SEQUENCE</scope>
    <source>
        <strain evidence="2">HUAS MG91</strain>
    </source>
</reference>
<dbReference type="EMBL" id="CP159534">
    <property type="protein sequence ID" value="XCJ75181.1"/>
    <property type="molecule type" value="Genomic_DNA"/>
</dbReference>
<sequence>MTSSLRQEEDDELGEAAGMDDLPERRAEFLDRLGLTPPPLTDLLARAREAAAIYSAYVLLNEHGDAYRQDRSAPPGPRGDR</sequence>
<gene>
    <name evidence="2" type="ORF">ABII15_36725</name>
</gene>
<feature type="region of interest" description="Disordered" evidence="1">
    <location>
        <begin position="1"/>
        <end position="24"/>
    </location>
</feature>
<organism evidence="2">
    <name type="scientific">Streptomyces tabacisoli</name>
    <dbReference type="NCBI Taxonomy" id="3156398"/>
    <lineage>
        <taxon>Bacteria</taxon>
        <taxon>Bacillati</taxon>
        <taxon>Actinomycetota</taxon>
        <taxon>Actinomycetes</taxon>
        <taxon>Kitasatosporales</taxon>
        <taxon>Streptomycetaceae</taxon>
        <taxon>Streptomyces</taxon>
    </lineage>
</organism>